<feature type="compositionally biased region" description="Polar residues" evidence="1">
    <location>
        <begin position="9"/>
        <end position="28"/>
    </location>
</feature>
<evidence type="ECO:0000313" key="4">
    <source>
        <dbReference type="EMBL" id="KAJ3487987.1"/>
    </source>
</evidence>
<dbReference type="Pfam" id="PF20153">
    <property type="entry name" value="DUF6535"/>
    <property type="match status" value="1"/>
</dbReference>
<feature type="region of interest" description="Disordered" evidence="1">
    <location>
        <begin position="1"/>
        <end position="44"/>
    </location>
</feature>
<dbReference type="AlphaFoldDB" id="A0AAD5YL69"/>
<accession>A0AAD5YL69</accession>
<feature type="transmembrane region" description="Helical" evidence="2">
    <location>
        <begin position="268"/>
        <end position="289"/>
    </location>
</feature>
<keyword evidence="2" id="KW-1133">Transmembrane helix</keyword>
<keyword evidence="5" id="KW-1185">Reference proteome</keyword>
<dbReference type="InterPro" id="IPR045338">
    <property type="entry name" value="DUF6535"/>
</dbReference>
<feature type="transmembrane region" description="Helical" evidence="2">
    <location>
        <begin position="205"/>
        <end position="228"/>
    </location>
</feature>
<dbReference type="Proteomes" id="UP001212997">
    <property type="component" value="Unassembled WGS sequence"/>
</dbReference>
<comment type="caution">
    <text evidence="4">The sequence shown here is derived from an EMBL/GenBank/DDBJ whole genome shotgun (WGS) entry which is preliminary data.</text>
</comment>
<gene>
    <name evidence="4" type="ORF">NLI96_g3150</name>
</gene>
<reference evidence="4" key="1">
    <citation type="submission" date="2022-07" db="EMBL/GenBank/DDBJ databases">
        <title>Genome Sequence of Physisporinus lineatus.</title>
        <authorList>
            <person name="Buettner E."/>
        </authorList>
    </citation>
    <scope>NUCLEOTIDE SEQUENCE</scope>
    <source>
        <strain evidence="4">VT162</strain>
    </source>
</reference>
<evidence type="ECO:0000256" key="2">
    <source>
        <dbReference type="SAM" id="Phobius"/>
    </source>
</evidence>
<evidence type="ECO:0000259" key="3">
    <source>
        <dbReference type="Pfam" id="PF20153"/>
    </source>
</evidence>
<dbReference type="EMBL" id="JANAWD010000077">
    <property type="protein sequence ID" value="KAJ3487987.1"/>
    <property type="molecule type" value="Genomic_DNA"/>
</dbReference>
<keyword evidence="2" id="KW-0472">Membrane</keyword>
<protein>
    <recommendedName>
        <fullName evidence="3">DUF6535 domain-containing protein</fullName>
    </recommendedName>
</protein>
<evidence type="ECO:0000256" key="1">
    <source>
        <dbReference type="SAM" id="MobiDB-lite"/>
    </source>
</evidence>
<organism evidence="4 5">
    <name type="scientific">Meripilus lineatus</name>
    <dbReference type="NCBI Taxonomy" id="2056292"/>
    <lineage>
        <taxon>Eukaryota</taxon>
        <taxon>Fungi</taxon>
        <taxon>Dikarya</taxon>
        <taxon>Basidiomycota</taxon>
        <taxon>Agaricomycotina</taxon>
        <taxon>Agaricomycetes</taxon>
        <taxon>Polyporales</taxon>
        <taxon>Meripilaceae</taxon>
        <taxon>Meripilus</taxon>
    </lineage>
</organism>
<keyword evidence="2" id="KW-0812">Transmembrane</keyword>
<feature type="domain" description="DUF6535" evidence="3">
    <location>
        <begin position="107"/>
        <end position="288"/>
    </location>
</feature>
<sequence>MNTRKEPDSTLSMQERLSSPTLSTSLQGLQDPGSSKFPMGSDDVNQIVGAPREQVQSQGVGVTIPEGVPSVPTIGKGSGDKKSELERACTELEEKHPNLKLKDDNGWVDLSRTLGNVDKREGEEVNENIDTVLVLSGLFSGVVTSLIIETYKLLQRDQAEATTRVLLQISQQLSSLAISGSPGTFINSTTIPASLPSFTPDSNSIWVNALWFSALALSLITASLGMLVKQWFREYLTGIFLAPRERCRVRHFRREGLLRYKVHEIASLLPLMLQLAFVLFFAGLVIFIRTVFPSIGWHITVLIGAWLLFLVVTAVIPVFSPVCPYKTPLLKTLFLKIRQIINWLYTRWMVVGRRPNNDDEPKQLFQEEAEIARTTEYDVDVLVDAYDSTKDINIWEMVTRCIDFQNPKQSLVTFSEMVERKLGSPVRPWSNLRGCYGHAELRCLLRSIATCLRKAFHLASDKDGQYGLDNTEADALALLRNLERQFRWEYSSDQYLSKMVEILSPEHHPAPFPDRHQYFARCILSSPHVIPPGEVDYTLIYYVVTSAFEMVESNQDKIPPDHLHELCRVLFLCAGRAAGNSRSWLQQTFPVLTKLLADELGSLGDPTGHDWPHLIDTLKWHCVLNMAMKLAALIPGTIDKALFEALHFRSVKMFDLVLRDPVWALEDRVQGKQEGTSPITDASSEELDWERVLNDPQYVRLGVLGKGEYSGYGDPNVWRYQGLRANCIQRIEFLRHFNPFLAAGYGSLLSRYQF</sequence>
<feature type="transmembrane region" description="Helical" evidence="2">
    <location>
        <begin position="295"/>
        <end position="319"/>
    </location>
</feature>
<proteinExistence type="predicted"/>
<name>A0AAD5YL69_9APHY</name>
<evidence type="ECO:0000313" key="5">
    <source>
        <dbReference type="Proteomes" id="UP001212997"/>
    </source>
</evidence>